<sequence length="161" mass="16013">MAGVIDGPDGATPHAATVHASCVRVAGCGVLIRGASGTGKSHLAFALLLAGRAGIATPAELVADDRVVLSRRGARLFAAAPPVLAGLIEVRGAGLRRVPFAAETAVDLVVDLGAADAARLPAPAARQVALEGVEIARLPVLAGGDAVQQVLALILTEAVPE</sequence>
<dbReference type="GO" id="GO:0006109">
    <property type="term" value="P:regulation of carbohydrate metabolic process"/>
    <property type="evidence" value="ECO:0007669"/>
    <property type="project" value="InterPro"/>
</dbReference>
<evidence type="ECO:0000313" key="3">
    <source>
        <dbReference type="Proteomes" id="UP001143370"/>
    </source>
</evidence>
<evidence type="ECO:0000313" key="2">
    <source>
        <dbReference type="EMBL" id="GLK74310.1"/>
    </source>
</evidence>
<dbReference type="RefSeq" id="WP_213370874.1">
    <property type="nucleotide sequence ID" value="NZ_BSFJ01000038.1"/>
</dbReference>
<protein>
    <submittedName>
        <fullName evidence="2">HPr kinase</fullName>
    </submittedName>
</protein>
<dbReference type="Proteomes" id="UP001143370">
    <property type="component" value="Unassembled WGS sequence"/>
</dbReference>
<name>A0A9W6JB61_9HYPH</name>
<gene>
    <name evidence="2" type="ORF">GCM10017643_44280</name>
</gene>
<dbReference type="EMBL" id="BSFJ01000038">
    <property type="protein sequence ID" value="GLK74310.1"/>
    <property type="molecule type" value="Genomic_DNA"/>
</dbReference>
<evidence type="ECO:0000259" key="1">
    <source>
        <dbReference type="Pfam" id="PF07475"/>
    </source>
</evidence>
<dbReference type="InterPro" id="IPR027417">
    <property type="entry name" value="P-loop_NTPase"/>
</dbReference>
<accession>A0A9W6JB61</accession>
<keyword evidence="3" id="KW-1185">Reference proteome</keyword>
<feature type="domain" description="HPr kinase/phosphorylase C-terminal" evidence="1">
    <location>
        <begin position="16"/>
        <end position="97"/>
    </location>
</feature>
<dbReference type="GO" id="GO:0005524">
    <property type="term" value="F:ATP binding"/>
    <property type="evidence" value="ECO:0007669"/>
    <property type="project" value="InterPro"/>
</dbReference>
<organism evidence="2 3">
    <name type="scientific">Ancylobacter dichloromethanicus</name>
    <dbReference type="NCBI Taxonomy" id="518825"/>
    <lineage>
        <taxon>Bacteria</taxon>
        <taxon>Pseudomonadati</taxon>
        <taxon>Pseudomonadota</taxon>
        <taxon>Alphaproteobacteria</taxon>
        <taxon>Hyphomicrobiales</taxon>
        <taxon>Xanthobacteraceae</taxon>
        <taxon>Ancylobacter</taxon>
    </lineage>
</organism>
<dbReference type="Gene3D" id="3.40.50.300">
    <property type="entry name" value="P-loop containing nucleotide triphosphate hydrolases"/>
    <property type="match status" value="1"/>
</dbReference>
<proteinExistence type="predicted"/>
<keyword evidence="2" id="KW-0808">Transferase</keyword>
<reference evidence="2" key="2">
    <citation type="submission" date="2023-01" db="EMBL/GenBank/DDBJ databases">
        <authorList>
            <person name="Sun Q."/>
            <person name="Evtushenko L."/>
        </authorList>
    </citation>
    <scope>NUCLEOTIDE SEQUENCE</scope>
    <source>
        <strain evidence="2">VKM B-2484</strain>
    </source>
</reference>
<keyword evidence="2" id="KW-0418">Kinase</keyword>
<dbReference type="Pfam" id="PF07475">
    <property type="entry name" value="Hpr_kinase_C"/>
    <property type="match status" value="1"/>
</dbReference>
<dbReference type="SUPFAM" id="SSF53795">
    <property type="entry name" value="PEP carboxykinase-like"/>
    <property type="match status" value="1"/>
</dbReference>
<reference evidence="2" key="1">
    <citation type="journal article" date="2014" name="Int. J. Syst. Evol. Microbiol.">
        <title>Complete genome sequence of Corynebacterium casei LMG S-19264T (=DSM 44701T), isolated from a smear-ripened cheese.</title>
        <authorList>
            <consortium name="US DOE Joint Genome Institute (JGI-PGF)"/>
            <person name="Walter F."/>
            <person name="Albersmeier A."/>
            <person name="Kalinowski J."/>
            <person name="Ruckert C."/>
        </authorList>
    </citation>
    <scope>NUCLEOTIDE SEQUENCE</scope>
    <source>
        <strain evidence="2">VKM B-2484</strain>
    </source>
</reference>
<comment type="caution">
    <text evidence="2">The sequence shown here is derived from an EMBL/GenBank/DDBJ whole genome shotgun (WGS) entry which is preliminary data.</text>
</comment>
<dbReference type="GO" id="GO:0000155">
    <property type="term" value="F:phosphorelay sensor kinase activity"/>
    <property type="evidence" value="ECO:0007669"/>
    <property type="project" value="InterPro"/>
</dbReference>
<dbReference type="AlphaFoldDB" id="A0A9W6JB61"/>
<dbReference type="CDD" id="cd01918">
    <property type="entry name" value="HprK_C"/>
    <property type="match status" value="1"/>
</dbReference>
<dbReference type="InterPro" id="IPR011104">
    <property type="entry name" value="Hpr_kin/Pase_C"/>
</dbReference>